<reference evidence="1" key="1">
    <citation type="submission" date="2020-07" db="EMBL/GenBank/DDBJ databases">
        <title>Multicomponent nature underlies the extraordinary mechanical properties of spider dragline silk.</title>
        <authorList>
            <person name="Kono N."/>
            <person name="Nakamura H."/>
            <person name="Mori M."/>
            <person name="Yoshida Y."/>
            <person name="Ohtoshi R."/>
            <person name="Malay A.D."/>
            <person name="Moran D.A.P."/>
            <person name="Tomita M."/>
            <person name="Numata K."/>
            <person name="Arakawa K."/>
        </authorList>
    </citation>
    <scope>NUCLEOTIDE SEQUENCE</scope>
</reference>
<dbReference type="EMBL" id="BMAO01012903">
    <property type="protein sequence ID" value="GFQ84782.1"/>
    <property type="molecule type" value="Genomic_DNA"/>
</dbReference>
<sequence length="212" mass="25110">MDFKTPYYSNLNDPLSTRKTSENCRNILVSLMKEINVNSKLQNEILYFVDSSKTLPYIPKEQIKSEQDNQEPIPIKTHLTLPSRPIQRLRSKIIESGLYERERYRPNPSKTRPPKEKERLQNMMAFGQDFDVEAIEKPKKEIELPMEMNPSDLFDEILNEIKERRDFLEEMTQLGLRKKYLPEVQCQISVRLKELEKLDKEKAQVAYLIYGL</sequence>
<dbReference type="Proteomes" id="UP000887116">
    <property type="component" value="Unassembled WGS sequence"/>
</dbReference>
<dbReference type="InterPro" id="IPR007914">
    <property type="entry name" value="UPF0193"/>
</dbReference>
<name>A0A8X6HZZ0_TRICU</name>
<comment type="caution">
    <text evidence="1">The sequence shown here is derived from an EMBL/GenBank/DDBJ whole genome shotgun (WGS) entry which is preliminary data.</text>
</comment>
<dbReference type="AlphaFoldDB" id="A0A8X6HZZ0"/>
<dbReference type="OrthoDB" id="10262032at2759"/>
<dbReference type="Pfam" id="PF05250">
    <property type="entry name" value="UPF0193"/>
    <property type="match status" value="1"/>
</dbReference>
<accession>A0A8X6HZZ0</accession>
<keyword evidence="2" id="KW-1185">Reference proteome</keyword>
<gene>
    <name evidence="1" type="ORF">TNCT_78991</name>
</gene>
<proteinExistence type="predicted"/>
<dbReference type="PANTHER" id="PTHR28348:SF1">
    <property type="entry name" value="UPF0193 PROTEIN EVG1"/>
    <property type="match status" value="1"/>
</dbReference>
<evidence type="ECO:0000313" key="1">
    <source>
        <dbReference type="EMBL" id="GFQ84782.1"/>
    </source>
</evidence>
<organism evidence="1 2">
    <name type="scientific">Trichonephila clavata</name>
    <name type="common">Joro spider</name>
    <name type="synonym">Nephila clavata</name>
    <dbReference type="NCBI Taxonomy" id="2740835"/>
    <lineage>
        <taxon>Eukaryota</taxon>
        <taxon>Metazoa</taxon>
        <taxon>Ecdysozoa</taxon>
        <taxon>Arthropoda</taxon>
        <taxon>Chelicerata</taxon>
        <taxon>Arachnida</taxon>
        <taxon>Araneae</taxon>
        <taxon>Araneomorphae</taxon>
        <taxon>Entelegynae</taxon>
        <taxon>Araneoidea</taxon>
        <taxon>Nephilidae</taxon>
        <taxon>Trichonephila</taxon>
    </lineage>
</organism>
<evidence type="ECO:0000313" key="2">
    <source>
        <dbReference type="Proteomes" id="UP000887116"/>
    </source>
</evidence>
<dbReference type="PANTHER" id="PTHR28348">
    <property type="entry name" value="UPF0193 PROTEIN EVG1"/>
    <property type="match status" value="1"/>
</dbReference>
<protein>
    <submittedName>
        <fullName evidence="1">Uncharacterized protein</fullName>
    </submittedName>
</protein>